<dbReference type="RefSeq" id="WP_164464612.1">
    <property type="nucleotide sequence ID" value="NZ_JBHRSX010000098.1"/>
</dbReference>
<dbReference type="InterPro" id="IPR036412">
    <property type="entry name" value="HAD-like_sf"/>
</dbReference>
<dbReference type="Gene3D" id="3.40.50.1000">
    <property type="entry name" value="HAD superfamily/HAD-like"/>
    <property type="match status" value="1"/>
</dbReference>
<sequence>MNLVLFDFDKTIINRDTGAAYMKFMLSRNPLRLLFCFLSLPISTPFLFHARTKHVGFSILLWLATLGISDRKIMHLRKLFIRMYLSDSSTIIFNDAVQQLLLHSSNTDDVIVVSGASDWMVKAVFAQNHLPNVRFVCSEETRFFGGIISKFHCYASRKVERVRELFDLEKYDLVIGYSDSSADIPMLKLCNKRYIINPSPRCFRKFTKSFNKAMAVLNWA</sequence>
<protein>
    <submittedName>
        <fullName evidence="1">HAD-IB family phosphatase</fullName>
    </submittedName>
</protein>
<gene>
    <name evidence="1" type="ORF">ACFOEW_18215</name>
</gene>
<proteinExistence type="predicted"/>
<name>A0ABV7K162_9ALTE</name>
<accession>A0ABV7K162</accession>
<dbReference type="SUPFAM" id="SSF56784">
    <property type="entry name" value="HAD-like"/>
    <property type="match status" value="1"/>
</dbReference>
<dbReference type="InterPro" id="IPR023214">
    <property type="entry name" value="HAD_sf"/>
</dbReference>
<dbReference type="NCBIfam" id="TIGR01488">
    <property type="entry name" value="HAD-SF-IB"/>
    <property type="match status" value="1"/>
</dbReference>
<dbReference type="Gene3D" id="1.20.1440.100">
    <property type="entry name" value="SG protein - dephosphorylation function"/>
    <property type="match status" value="1"/>
</dbReference>
<comment type="caution">
    <text evidence="1">The sequence shown here is derived from an EMBL/GenBank/DDBJ whole genome shotgun (WGS) entry which is preliminary data.</text>
</comment>
<reference evidence="2" key="1">
    <citation type="journal article" date="2019" name="Int. J. Syst. Evol. Microbiol.">
        <title>The Global Catalogue of Microorganisms (GCM) 10K type strain sequencing project: providing services to taxonomists for standard genome sequencing and annotation.</title>
        <authorList>
            <consortium name="The Broad Institute Genomics Platform"/>
            <consortium name="The Broad Institute Genome Sequencing Center for Infectious Disease"/>
            <person name="Wu L."/>
            <person name="Ma J."/>
        </authorList>
    </citation>
    <scope>NUCLEOTIDE SEQUENCE [LARGE SCALE GENOMIC DNA]</scope>
    <source>
        <strain evidence="2">KCTC 52449</strain>
    </source>
</reference>
<dbReference type="EMBL" id="JBHRSX010000098">
    <property type="protein sequence ID" value="MFC3203746.1"/>
    <property type="molecule type" value="Genomic_DNA"/>
</dbReference>
<dbReference type="Pfam" id="PF12710">
    <property type="entry name" value="HAD"/>
    <property type="match status" value="1"/>
</dbReference>
<evidence type="ECO:0000313" key="1">
    <source>
        <dbReference type="EMBL" id="MFC3203746.1"/>
    </source>
</evidence>
<dbReference type="Proteomes" id="UP001595477">
    <property type="component" value="Unassembled WGS sequence"/>
</dbReference>
<keyword evidence="2" id="KW-1185">Reference proteome</keyword>
<organism evidence="1 2">
    <name type="scientific">Alteromonas oceani</name>
    <dbReference type="NCBI Taxonomy" id="2071609"/>
    <lineage>
        <taxon>Bacteria</taxon>
        <taxon>Pseudomonadati</taxon>
        <taxon>Pseudomonadota</taxon>
        <taxon>Gammaproteobacteria</taxon>
        <taxon>Alteromonadales</taxon>
        <taxon>Alteromonadaceae</taxon>
        <taxon>Alteromonas/Salinimonas group</taxon>
        <taxon>Alteromonas</taxon>
    </lineage>
</organism>
<evidence type="ECO:0000313" key="2">
    <source>
        <dbReference type="Proteomes" id="UP001595477"/>
    </source>
</evidence>